<dbReference type="InterPro" id="IPR011993">
    <property type="entry name" value="PH-like_dom_sf"/>
</dbReference>
<dbReference type="InParanoid" id="A0A067M3P6"/>
<organism evidence="8 9">
    <name type="scientific">Botryobasidium botryosum (strain FD-172 SS1)</name>
    <dbReference type="NCBI Taxonomy" id="930990"/>
    <lineage>
        <taxon>Eukaryota</taxon>
        <taxon>Fungi</taxon>
        <taxon>Dikarya</taxon>
        <taxon>Basidiomycota</taxon>
        <taxon>Agaricomycotina</taxon>
        <taxon>Agaricomycetes</taxon>
        <taxon>Cantharellales</taxon>
        <taxon>Botryobasidiaceae</taxon>
        <taxon>Botryobasidium</taxon>
    </lineage>
</organism>
<feature type="domain" description="VASt" evidence="7">
    <location>
        <begin position="118"/>
        <end position="288"/>
    </location>
</feature>
<evidence type="ECO:0000313" key="9">
    <source>
        <dbReference type="Proteomes" id="UP000027195"/>
    </source>
</evidence>
<evidence type="ECO:0000256" key="5">
    <source>
        <dbReference type="SAM" id="MobiDB-lite"/>
    </source>
</evidence>
<name>A0A067M3P6_BOTB1</name>
<dbReference type="GO" id="GO:0032541">
    <property type="term" value="C:cortical endoplasmic reticulum"/>
    <property type="evidence" value="ECO:0007669"/>
    <property type="project" value="TreeGrafter"/>
</dbReference>
<dbReference type="GO" id="GO:0140268">
    <property type="term" value="C:endoplasmic reticulum-plasma membrane contact site"/>
    <property type="evidence" value="ECO:0007669"/>
    <property type="project" value="TreeGrafter"/>
</dbReference>
<dbReference type="Gene3D" id="2.30.29.30">
    <property type="entry name" value="Pleckstrin-homology domain (PH domain)/Phosphotyrosine-binding domain (PTB)"/>
    <property type="match status" value="1"/>
</dbReference>
<evidence type="ECO:0000256" key="1">
    <source>
        <dbReference type="ARBA" id="ARBA00004370"/>
    </source>
</evidence>
<evidence type="ECO:0000313" key="8">
    <source>
        <dbReference type="EMBL" id="KDQ10373.1"/>
    </source>
</evidence>
<accession>A0A067M3P6</accession>
<dbReference type="OrthoDB" id="2162691at2759"/>
<dbReference type="GO" id="GO:0005739">
    <property type="term" value="C:mitochondrion"/>
    <property type="evidence" value="ECO:0007669"/>
    <property type="project" value="TreeGrafter"/>
</dbReference>
<dbReference type="AlphaFoldDB" id="A0A067M3P6"/>
<feature type="compositionally biased region" description="Polar residues" evidence="5">
    <location>
        <begin position="303"/>
        <end position="321"/>
    </location>
</feature>
<keyword evidence="2 6" id="KW-0812">Transmembrane</keyword>
<evidence type="ECO:0000256" key="4">
    <source>
        <dbReference type="ARBA" id="ARBA00023136"/>
    </source>
</evidence>
<evidence type="ECO:0000259" key="7">
    <source>
        <dbReference type="PROSITE" id="PS51778"/>
    </source>
</evidence>
<proteinExistence type="predicted"/>
<evidence type="ECO:0000256" key="2">
    <source>
        <dbReference type="ARBA" id="ARBA00022692"/>
    </source>
</evidence>
<dbReference type="GO" id="GO:0120015">
    <property type="term" value="F:sterol transfer activity"/>
    <property type="evidence" value="ECO:0007669"/>
    <property type="project" value="TreeGrafter"/>
</dbReference>
<dbReference type="GO" id="GO:0005886">
    <property type="term" value="C:plasma membrane"/>
    <property type="evidence" value="ECO:0007669"/>
    <property type="project" value="TreeGrafter"/>
</dbReference>
<dbReference type="Pfam" id="PF16016">
    <property type="entry name" value="VASt"/>
    <property type="match status" value="1"/>
</dbReference>
<dbReference type="PANTHER" id="PTHR23319:SF4">
    <property type="entry name" value="GRAM DOMAIN CONTAINING 1B, ISOFORM E"/>
    <property type="match status" value="1"/>
</dbReference>
<feature type="region of interest" description="Disordered" evidence="5">
    <location>
        <begin position="294"/>
        <end position="336"/>
    </location>
</feature>
<keyword evidence="4 6" id="KW-0472">Membrane</keyword>
<dbReference type="Proteomes" id="UP000027195">
    <property type="component" value="Unassembled WGS sequence"/>
</dbReference>
<dbReference type="InterPro" id="IPR051482">
    <property type="entry name" value="Cholesterol_transport"/>
</dbReference>
<evidence type="ECO:0000256" key="3">
    <source>
        <dbReference type="ARBA" id="ARBA00022989"/>
    </source>
</evidence>
<dbReference type="HOGENOM" id="CLU_007694_1_0_1"/>
<reference evidence="9" key="1">
    <citation type="journal article" date="2014" name="Proc. Natl. Acad. Sci. U.S.A.">
        <title>Extensive sampling of basidiomycete genomes demonstrates inadequacy of the white-rot/brown-rot paradigm for wood decay fungi.</title>
        <authorList>
            <person name="Riley R."/>
            <person name="Salamov A.A."/>
            <person name="Brown D.W."/>
            <person name="Nagy L.G."/>
            <person name="Floudas D."/>
            <person name="Held B.W."/>
            <person name="Levasseur A."/>
            <person name="Lombard V."/>
            <person name="Morin E."/>
            <person name="Otillar R."/>
            <person name="Lindquist E.A."/>
            <person name="Sun H."/>
            <person name="LaButti K.M."/>
            <person name="Schmutz J."/>
            <person name="Jabbour D."/>
            <person name="Luo H."/>
            <person name="Baker S.E."/>
            <person name="Pisabarro A.G."/>
            <person name="Walton J.D."/>
            <person name="Blanchette R.A."/>
            <person name="Henrissat B."/>
            <person name="Martin F."/>
            <person name="Cullen D."/>
            <person name="Hibbett D.S."/>
            <person name="Grigoriev I.V."/>
        </authorList>
    </citation>
    <scope>NUCLEOTIDE SEQUENCE [LARGE SCALE GENOMIC DNA]</scope>
    <source>
        <strain evidence="9">FD-172 SS1</strain>
    </source>
</reference>
<dbReference type="InterPro" id="IPR031968">
    <property type="entry name" value="VASt"/>
</dbReference>
<gene>
    <name evidence="8" type="ORF">BOTBODRAFT_494893</name>
</gene>
<dbReference type="GO" id="GO:0032366">
    <property type="term" value="P:intracellular sterol transport"/>
    <property type="evidence" value="ECO:0007669"/>
    <property type="project" value="TreeGrafter"/>
</dbReference>
<feature type="transmembrane region" description="Helical" evidence="6">
    <location>
        <begin position="401"/>
        <end position="423"/>
    </location>
</feature>
<protein>
    <recommendedName>
        <fullName evidence="7">VASt domain-containing protein</fullName>
    </recommendedName>
</protein>
<dbReference type="GO" id="GO:0032934">
    <property type="term" value="F:sterol binding"/>
    <property type="evidence" value="ECO:0007669"/>
    <property type="project" value="TreeGrafter"/>
</dbReference>
<dbReference type="GO" id="GO:0005789">
    <property type="term" value="C:endoplasmic reticulum membrane"/>
    <property type="evidence" value="ECO:0007669"/>
    <property type="project" value="TreeGrafter"/>
</dbReference>
<keyword evidence="9" id="KW-1185">Reference proteome</keyword>
<sequence>MTAFVIPNAIQVTTRETKYAFASFLSRDTAFDVIYNIWRLACPDPLGSGVGSSASVGFAPSVALTAGSAGLAPTAGSGGGPGAGGGTGGAEVAGLGLATGAGKKQQHRATTCRCEAHLEETVMDCVLPGSPERIYNLMFASGFIKNFMAGEQKLTEIQISDWRPEKTGSHLLTRNMSYIKPLTGTFGPRQAKCELTEETLYVDFDDYVCTLTTTRTPEVPSGGVFAVKTRTCIMWAGGMSSRVLVTTAVEWTGRSFVKSIIERSALDGQRTYHADLEASMRAYVLAHRTEFFPDGEDEETAATVENATSPTAEDTSFQSPSAGGGARTPADDKRARLKETEQRGLQWALDTATGTARVAHNSFWGAIDLLGDLFESVVSTGAGAGSSTPGVGAVLGMLSSVWAWVVIVLVVSNVWMVVSLRGANKRETKAWRWARLEKAIVETRAPAEFPPGMANPVGNEVPPLGPGGGAAPVAGGGAVPTEAVRVLLEELVAAKQRAAPEHWSAILGEEKTCVKDEVVRLRHTLDAIEGQVRRLRDTLPLPGTMMDCVD</sequence>
<keyword evidence="3 6" id="KW-1133">Transmembrane helix</keyword>
<dbReference type="EMBL" id="KL198068">
    <property type="protein sequence ID" value="KDQ10373.1"/>
    <property type="molecule type" value="Genomic_DNA"/>
</dbReference>
<comment type="subcellular location">
    <subcellularLocation>
        <location evidence="1">Membrane</location>
    </subcellularLocation>
</comment>
<evidence type="ECO:0000256" key="6">
    <source>
        <dbReference type="SAM" id="Phobius"/>
    </source>
</evidence>
<dbReference type="PANTHER" id="PTHR23319">
    <property type="entry name" value="GRAM DOMAIN CONTAINING 1B, ISOFORM E"/>
    <property type="match status" value="1"/>
</dbReference>
<dbReference type="STRING" id="930990.A0A067M3P6"/>
<dbReference type="PROSITE" id="PS51778">
    <property type="entry name" value="VAST"/>
    <property type="match status" value="1"/>
</dbReference>